<feature type="domain" description="Calcineurin-like phosphoesterase" evidence="3">
    <location>
        <begin position="54"/>
        <end position="231"/>
    </location>
</feature>
<accession>A0AAW9RPA9</accession>
<comment type="caution">
    <text evidence="4">The sequence shown here is derived from an EMBL/GenBank/DDBJ whole genome shotgun (WGS) entry which is preliminary data.</text>
</comment>
<evidence type="ECO:0000256" key="2">
    <source>
        <dbReference type="ARBA" id="ARBA00022801"/>
    </source>
</evidence>
<dbReference type="InterPro" id="IPR019546">
    <property type="entry name" value="TAT_signal_bac_arc"/>
</dbReference>
<gene>
    <name evidence="4" type="ORF">V3328_09150</name>
</gene>
<keyword evidence="2" id="KW-0378">Hydrolase</keyword>
<dbReference type="Pfam" id="PF00149">
    <property type="entry name" value="Metallophos"/>
    <property type="match status" value="1"/>
</dbReference>
<dbReference type="GO" id="GO:0009245">
    <property type="term" value="P:lipid A biosynthetic process"/>
    <property type="evidence" value="ECO:0007669"/>
    <property type="project" value="TreeGrafter"/>
</dbReference>
<dbReference type="GO" id="GO:0046872">
    <property type="term" value="F:metal ion binding"/>
    <property type="evidence" value="ECO:0007669"/>
    <property type="project" value="UniProtKB-KW"/>
</dbReference>
<name>A0AAW9RPA9_9HYPH</name>
<dbReference type="InterPro" id="IPR051158">
    <property type="entry name" value="Metallophosphoesterase_sf"/>
</dbReference>
<reference evidence="4 5" key="1">
    <citation type="submission" date="2024-02" db="EMBL/GenBank/DDBJ databases">
        <title>Genome analysis and characterization of Microbaculum marinisediminis sp. nov., isolated from marine sediment.</title>
        <authorList>
            <person name="Du Z.-J."/>
            <person name="Ye Y.-Q."/>
            <person name="Zhang Z.-R."/>
            <person name="Yuan S.-M."/>
            <person name="Zhang X.-Y."/>
        </authorList>
    </citation>
    <scope>NUCLEOTIDE SEQUENCE [LARGE SCALE GENOMIC DNA]</scope>
    <source>
        <strain evidence="4 5">SDUM1044001</strain>
    </source>
</reference>
<protein>
    <submittedName>
        <fullName evidence="4">Metallophosphoesterase</fullName>
    </submittedName>
</protein>
<evidence type="ECO:0000256" key="1">
    <source>
        <dbReference type="ARBA" id="ARBA00022723"/>
    </source>
</evidence>
<dbReference type="InterPro" id="IPR029052">
    <property type="entry name" value="Metallo-depent_PP-like"/>
</dbReference>
<dbReference type="PROSITE" id="PS51318">
    <property type="entry name" value="TAT"/>
    <property type="match status" value="1"/>
</dbReference>
<dbReference type="EMBL" id="JAZHOF010000003">
    <property type="protein sequence ID" value="MEJ8571636.1"/>
    <property type="molecule type" value="Genomic_DNA"/>
</dbReference>
<evidence type="ECO:0000313" key="4">
    <source>
        <dbReference type="EMBL" id="MEJ8571636.1"/>
    </source>
</evidence>
<dbReference type="RefSeq" id="WP_340329333.1">
    <property type="nucleotide sequence ID" value="NZ_JAZHOF010000003.1"/>
</dbReference>
<dbReference type="Gene3D" id="3.60.21.10">
    <property type="match status" value="1"/>
</dbReference>
<dbReference type="AlphaFoldDB" id="A0AAW9RPA9"/>
<dbReference type="GO" id="GO:0016020">
    <property type="term" value="C:membrane"/>
    <property type="evidence" value="ECO:0007669"/>
    <property type="project" value="GOC"/>
</dbReference>
<dbReference type="GO" id="GO:0008758">
    <property type="term" value="F:UDP-2,3-diacylglucosamine hydrolase activity"/>
    <property type="evidence" value="ECO:0007669"/>
    <property type="project" value="TreeGrafter"/>
</dbReference>
<dbReference type="PANTHER" id="PTHR31302:SF31">
    <property type="entry name" value="PHOSPHODIESTERASE YAEI"/>
    <property type="match status" value="1"/>
</dbReference>
<evidence type="ECO:0000313" key="5">
    <source>
        <dbReference type="Proteomes" id="UP001378188"/>
    </source>
</evidence>
<dbReference type="PANTHER" id="PTHR31302">
    <property type="entry name" value="TRANSMEMBRANE PROTEIN WITH METALLOPHOSPHOESTERASE DOMAIN-RELATED"/>
    <property type="match status" value="1"/>
</dbReference>
<keyword evidence="1" id="KW-0479">Metal-binding</keyword>
<evidence type="ECO:0000259" key="3">
    <source>
        <dbReference type="Pfam" id="PF00149"/>
    </source>
</evidence>
<dbReference type="SUPFAM" id="SSF56300">
    <property type="entry name" value="Metallo-dependent phosphatases"/>
    <property type="match status" value="1"/>
</dbReference>
<keyword evidence="5" id="KW-1185">Reference proteome</keyword>
<dbReference type="Proteomes" id="UP001378188">
    <property type="component" value="Unassembled WGS sequence"/>
</dbReference>
<dbReference type="NCBIfam" id="TIGR01409">
    <property type="entry name" value="TAT_signal_seq"/>
    <property type="match status" value="1"/>
</dbReference>
<dbReference type="CDD" id="cd07385">
    <property type="entry name" value="MPP_YkuE_C"/>
    <property type="match status" value="1"/>
</dbReference>
<organism evidence="4 5">
    <name type="scientific">Microbaculum marinum</name>
    <dbReference type="NCBI Taxonomy" id="1764581"/>
    <lineage>
        <taxon>Bacteria</taxon>
        <taxon>Pseudomonadati</taxon>
        <taxon>Pseudomonadota</taxon>
        <taxon>Alphaproteobacteria</taxon>
        <taxon>Hyphomicrobiales</taxon>
        <taxon>Tepidamorphaceae</taxon>
        <taxon>Microbaculum</taxon>
    </lineage>
</organism>
<dbReference type="InterPro" id="IPR006311">
    <property type="entry name" value="TAT_signal"/>
</dbReference>
<dbReference type="InterPro" id="IPR004843">
    <property type="entry name" value="Calcineurin-like_PHP"/>
</dbReference>
<sequence length="296" mass="32260">MRVTRRGFLTGVAATAASGVSLGGYAFAIEPRFRLVVARHAVESPAWPRRYPALRIAVLSDLHACDPWMPVGRIDEIVDRALKLEPDVVVVLGDFAAGLRRFRTREVEPEDWAKPLSRLSAPLGVHAVLGNHDWWTDVDAVRFGLKRAGIPVYENDAMRLNHRGRKFWIAGLGDQIAMQNNQGGFRGVDDLPGTLEAAGDGFPVVLMAHEPDIFVDVPGEQVAVTLAGHTHGGQIRLPGLGRPVIPSQYGDRFAYGHIVENDRHLVVSAGLGCSILPVRFGVPPEITLVTLRSRSA</sequence>
<proteinExistence type="predicted"/>